<keyword evidence="1" id="KW-0812">Transmembrane</keyword>
<proteinExistence type="predicted"/>
<evidence type="ECO:0000313" key="3">
    <source>
        <dbReference type="Proteomes" id="UP000663508"/>
    </source>
</evidence>
<dbReference type="Pfam" id="PF09608">
    <property type="entry name" value="Alph_Pro_TM"/>
    <property type="match status" value="1"/>
</dbReference>
<reference evidence="2" key="1">
    <citation type="submission" date="2020-11" db="EMBL/GenBank/DDBJ databases">
        <title>Complete genome sequence of a novel pathogenic Methylobacterium strain isolated from rice in Vietnam.</title>
        <authorList>
            <person name="Lai K."/>
            <person name="Okazaki S."/>
            <person name="Higashi K."/>
            <person name="Mori H."/>
            <person name="Toyoda A."/>
            <person name="Kurokawa K."/>
        </authorList>
    </citation>
    <scope>NUCLEOTIDE SEQUENCE</scope>
    <source>
        <strain evidence="2">VL1</strain>
    </source>
</reference>
<gene>
    <name evidence="2" type="ORF">mvi_40910</name>
</gene>
<evidence type="ECO:0000256" key="1">
    <source>
        <dbReference type="SAM" id="Phobius"/>
    </source>
</evidence>
<organism evidence="2 3">
    <name type="scientific">Methylobacterium indicum</name>
    <dbReference type="NCBI Taxonomy" id="1775910"/>
    <lineage>
        <taxon>Bacteria</taxon>
        <taxon>Pseudomonadati</taxon>
        <taxon>Pseudomonadota</taxon>
        <taxon>Alphaproteobacteria</taxon>
        <taxon>Hyphomicrobiales</taxon>
        <taxon>Methylobacteriaceae</taxon>
        <taxon>Methylobacterium</taxon>
    </lineage>
</organism>
<accession>A0A8H8WVW9</accession>
<dbReference type="AlphaFoldDB" id="A0A8H8WVW9"/>
<keyword evidence="1" id="KW-1133">Transmembrane helix</keyword>
<name>A0A8H8WVW9_9HYPH</name>
<dbReference type="InterPro" id="IPR019088">
    <property type="entry name" value="CHP02186-rel_TM"/>
</dbReference>
<keyword evidence="1" id="KW-0472">Membrane</keyword>
<dbReference type="EMBL" id="AP024145">
    <property type="protein sequence ID" value="BCM85630.1"/>
    <property type="molecule type" value="Genomic_DNA"/>
</dbReference>
<dbReference type="Proteomes" id="UP000663508">
    <property type="component" value="Chromosome"/>
</dbReference>
<sequence length="274" mass="29287">MRVGSSPVVRGGNPRQHRPRLVCRAVLMVLGLLSIGPVQAESLVVSLSFNRLAVTSSYTGTSVAVFGAVERDGQAAARSGGYDVVVTIRGPRQSLTVREKEALGPVWINRAQQKFAEVPSFLAVLSSRALPDLADAATRRRLRLGLSAIVAAPDLTLAAPVPDDPFREALLRLRRRERLFTETASGVRFLSPTVFRATAPLPATAPVGAYDVEVVLLAGGVPLARHEGRFDLVKSGVEQGIATFARDWSLAYGLAVGALALISGWLASVIFRRD</sequence>
<feature type="transmembrane region" description="Helical" evidence="1">
    <location>
        <begin position="250"/>
        <end position="271"/>
    </location>
</feature>
<protein>
    <submittedName>
        <fullName evidence="2">Membrane protein</fullName>
    </submittedName>
</protein>
<evidence type="ECO:0000313" key="2">
    <source>
        <dbReference type="EMBL" id="BCM85630.1"/>
    </source>
</evidence>
<dbReference type="KEGG" id="mind:mvi_40910"/>